<gene>
    <name evidence="1" type="ORF">M9H77_10592</name>
</gene>
<proteinExistence type="predicted"/>
<dbReference type="EMBL" id="CM044703">
    <property type="protein sequence ID" value="KAI5670228.1"/>
    <property type="molecule type" value="Genomic_DNA"/>
</dbReference>
<evidence type="ECO:0000313" key="2">
    <source>
        <dbReference type="Proteomes" id="UP001060085"/>
    </source>
</evidence>
<protein>
    <submittedName>
        <fullName evidence="1">Uncharacterized protein</fullName>
    </submittedName>
</protein>
<dbReference type="Proteomes" id="UP001060085">
    <property type="component" value="Linkage Group LG03"/>
</dbReference>
<organism evidence="1 2">
    <name type="scientific">Catharanthus roseus</name>
    <name type="common">Madagascar periwinkle</name>
    <name type="synonym">Vinca rosea</name>
    <dbReference type="NCBI Taxonomy" id="4058"/>
    <lineage>
        <taxon>Eukaryota</taxon>
        <taxon>Viridiplantae</taxon>
        <taxon>Streptophyta</taxon>
        <taxon>Embryophyta</taxon>
        <taxon>Tracheophyta</taxon>
        <taxon>Spermatophyta</taxon>
        <taxon>Magnoliopsida</taxon>
        <taxon>eudicotyledons</taxon>
        <taxon>Gunneridae</taxon>
        <taxon>Pentapetalae</taxon>
        <taxon>asterids</taxon>
        <taxon>lamiids</taxon>
        <taxon>Gentianales</taxon>
        <taxon>Apocynaceae</taxon>
        <taxon>Rauvolfioideae</taxon>
        <taxon>Vinceae</taxon>
        <taxon>Catharanthinae</taxon>
        <taxon>Catharanthus</taxon>
    </lineage>
</organism>
<name>A0ACC0BC85_CATRO</name>
<sequence length="578" mass="63355">MAPKPLSLSLPSFSALSPFRHINPNPTLLRFYSAKPSSYIVICKSTDSETRHNEKSPAYLTHNYSESDTEPDGSGAASPTRGEIFLERQKSVAASAMVLAAVKKRKKKKDKVLKVSSMLPSCYGCGAPLQTLEMDAPGYVDPETYELKKKHRQLRTILCGRCRLLSHGHMITAVGGNGGYSGGKQFVSAEELREKLSHLRHEKALIVKLVDIVDFNGSFLARVRDLAGANPIILCVTKVDLLPKGTDLNCVGDWVVEATLKKKLNVLSVHLTSSKSLVGITGVVSEIQKEKKGRDVYILGSANVGKSAFINAVLKMMSYKDPVAAAARKYKPIQSAVPGTTLGPIEIDAFLGGGKLFDTPGVHLHHRQAAVIHAEDLPALAPQSRLRGQTLPNYQVSPEKLMPDQLQAKGLNGFSIFWGGLVRIDVIKVLPETSLTFYGPKALQIHMVPTEEADEFYQKELGGLLTPPTGREKAADWMGLETVRKLQISYEDIQRPVCDVAISGLGWICVEPVNKSLRTSSNLAVEQSADELVLAVHVPKPVEVFVRAPIPAGKAGGEWYEFRDLTEKEEEARPRWYF</sequence>
<accession>A0ACC0BC85</accession>
<comment type="caution">
    <text evidence="1">The sequence shown here is derived from an EMBL/GenBank/DDBJ whole genome shotgun (WGS) entry which is preliminary data.</text>
</comment>
<evidence type="ECO:0000313" key="1">
    <source>
        <dbReference type="EMBL" id="KAI5670228.1"/>
    </source>
</evidence>
<reference evidence="2" key="1">
    <citation type="journal article" date="2023" name="Nat. Plants">
        <title>Single-cell RNA sequencing provides a high-resolution roadmap for understanding the multicellular compartmentation of specialized metabolism.</title>
        <authorList>
            <person name="Sun S."/>
            <person name="Shen X."/>
            <person name="Li Y."/>
            <person name="Li Y."/>
            <person name="Wang S."/>
            <person name="Li R."/>
            <person name="Zhang H."/>
            <person name="Shen G."/>
            <person name="Guo B."/>
            <person name="Wei J."/>
            <person name="Xu J."/>
            <person name="St-Pierre B."/>
            <person name="Chen S."/>
            <person name="Sun C."/>
        </authorList>
    </citation>
    <scope>NUCLEOTIDE SEQUENCE [LARGE SCALE GENOMIC DNA]</scope>
</reference>
<keyword evidence="2" id="KW-1185">Reference proteome</keyword>